<evidence type="ECO:0000256" key="2">
    <source>
        <dbReference type="ARBA" id="ARBA00023242"/>
    </source>
</evidence>
<dbReference type="PANTHER" id="PTHR37534">
    <property type="entry name" value="TRANSCRIPTIONAL ACTIVATOR PROTEIN UGA3"/>
    <property type="match status" value="1"/>
</dbReference>
<name>A0A9P8W349_9HYPO</name>
<dbReference type="InterPro" id="IPR036864">
    <property type="entry name" value="Zn2-C6_fun-type_DNA-bd_sf"/>
</dbReference>
<dbReference type="Pfam" id="PF11951">
    <property type="entry name" value="Fungal_trans_2"/>
    <property type="match status" value="1"/>
</dbReference>
<protein>
    <submittedName>
        <fullName evidence="4">Fungal-specific transcription factor domain-containing protein</fullName>
    </submittedName>
</protein>
<dbReference type="GO" id="GO:0000976">
    <property type="term" value="F:transcription cis-regulatory region binding"/>
    <property type="evidence" value="ECO:0007669"/>
    <property type="project" value="TreeGrafter"/>
</dbReference>
<proteinExistence type="predicted"/>
<dbReference type="PROSITE" id="PS50048">
    <property type="entry name" value="ZN2_CY6_FUNGAL_2"/>
    <property type="match status" value="1"/>
</dbReference>
<evidence type="ECO:0000313" key="5">
    <source>
        <dbReference type="Proteomes" id="UP000777438"/>
    </source>
</evidence>
<comment type="caution">
    <text evidence="4">The sequence shown here is derived from an EMBL/GenBank/DDBJ whole genome shotgun (WGS) entry which is preliminary data.</text>
</comment>
<dbReference type="Pfam" id="PF00172">
    <property type="entry name" value="Zn_clus"/>
    <property type="match status" value="1"/>
</dbReference>
<dbReference type="Gene3D" id="4.10.240.10">
    <property type="entry name" value="Zn(2)-C6 fungal-type DNA-binding domain"/>
    <property type="match status" value="1"/>
</dbReference>
<dbReference type="GO" id="GO:0008270">
    <property type="term" value="F:zinc ion binding"/>
    <property type="evidence" value="ECO:0007669"/>
    <property type="project" value="InterPro"/>
</dbReference>
<evidence type="ECO:0000259" key="3">
    <source>
        <dbReference type="PROSITE" id="PS50048"/>
    </source>
</evidence>
<reference evidence="4 5" key="1">
    <citation type="journal article" date="2021" name="Nat. Commun.">
        <title>Genetic determinants of endophytism in the Arabidopsis root mycobiome.</title>
        <authorList>
            <person name="Mesny F."/>
            <person name="Miyauchi S."/>
            <person name="Thiergart T."/>
            <person name="Pickel B."/>
            <person name="Atanasova L."/>
            <person name="Karlsson M."/>
            <person name="Huettel B."/>
            <person name="Barry K.W."/>
            <person name="Haridas S."/>
            <person name="Chen C."/>
            <person name="Bauer D."/>
            <person name="Andreopoulos W."/>
            <person name="Pangilinan J."/>
            <person name="LaButti K."/>
            <person name="Riley R."/>
            <person name="Lipzen A."/>
            <person name="Clum A."/>
            <person name="Drula E."/>
            <person name="Henrissat B."/>
            <person name="Kohler A."/>
            <person name="Grigoriev I.V."/>
            <person name="Martin F.M."/>
            <person name="Hacquard S."/>
        </authorList>
    </citation>
    <scope>NUCLEOTIDE SEQUENCE [LARGE SCALE GENOMIC DNA]</scope>
    <source>
        <strain evidence="4 5">MPI-CAGE-CH-0241</strain>
    </source>
</reference>
<dbReference type="PANTHER" id="PTHR37534:SF26">
    <property type="entry name" value="TRANSCRIPTION FACTOR, PUTATIVE-RELATED"/>
    <property type="match status" value="1"/>
</dbReference>
<dbReference type="InterPro" id="IPR021858">
    <property type="entry name" value="Fun_TF"/>
</dbReference>
<comment type="subcellular location">
    <subcellularLocation>
        <location evidence="1">Nucleus</location>
    </subcellularLocation>
</comment>
<dbReference type="AlphaFoldDB" id="A0A9P8W349"/>
<evidence type="ECO:0000313" key="4">
    <source>
        <dbReference type="EMBL" id="KAH6888503.1"/>
    </source>
</evidence>
<dbReference type="GO" id="GO:0005634">
    <property type="term" value="C:nucleus"/>
    <property type="evidence" value="ECO:0007669"/>
    <property type="project" value="UniProtKB-SubCell"/>
</dbReference>
<dbReference type="SMART" id="SM00066">
    <property type="entry name" value="GAL4"/>
    <property type="match status" value="1"/>
</dbReference>
<dbReference type="SUPFAM" id="SSF57701">
    <property type="entry name" value="Zn2/Cys6 DNA-binding domain"/>
    <property type="match status" value="1"/>
</dbReference>
<evidence type="ECO:0000256" key="1">
    <source>
        <dbReference type="ARBA" id="ARBA00004123"/>
    </source>
</evidence>
<dbReference type="GO" id="GO:0000981">
    <property type="term" value="F:DNA-binding transcription factor activity, RNA polymerase II-specific"/>
    <property type="evidence" value="ECO:0007669"/>
    <property type="project" value="InterPro"/>
</dbReference>
<sequence>MSGSRTKTGCWTCRLRRKKCDESIPACSNCVSRNLDCYPHDQKPAWMLGKENWQQVLDSEEAKAIRNAAQTAYSRRRQKNLHTVPGVLVQDLRGLDRTWSNCTQTLRDCDYAPNYRYIQTFLDVIFPLQWGFFDLHRQSGRKWLFDTIVASEPMYHASRGLCISFEWGLKTGYTNGRCEVTPEVRTSRLLALQGLQPYIVEMQQKRLDRSFLPKAIQAVAVILLLSSLEIYGETEGAWEVHRNAAGTILDLIETQIAAPGSSASGVGAIGQLLANSTPSFETRALEFFVTTYIWTDILAEAAHGMTGSNPRDFNYFPLLRRDLIDTQSIMGCHNSVMIAIKEVSIFAASVRKGKQPEPGERAKTLTLRIQDLIQEAASGFSHSAVGPEADSTWVTLLHAYAALVYLQTVATHEGFGSNLDMQWTVTKCLELLEALPSRLFIRVCWPFTVAGCMAGEGHYSRFRAMVQRVEEAGHVLGFTWKGLIVMEECWRLRRSEPESIWCLRTTMEHMGARILLI</sequence>
<accession>A0A9P8W349</accession>
<dbReference type="OrthoDB" id="5213892at2759"/>
<dbReference type="EMBL" id="JAGPYM010000012">
    <property type="protein sequence ID" value="KAH6888503.1"/>
    <property type="molecule type" value="Genomic_DNA"/>
</dbReference>
<dbReference type="CDD" id="cd00067">
    <property type="entry name" value="GAL4"/>
    <property type="match status" value="1"/>
</dbReference>
<dbReference type="GO" id="GO:0045944">
    <property type="term" value="P:positive regulation of transcription by RNA polymerase II"/>
    <property type="evidence" value="ECO:0007669"/>
    <property type="project" value="TreeGrafter"/>
</dbReference>
<dbReference type="Proteomes" id="UP000777438">
    <property type="component" value="Unassembled WGS sequence"/>
</dbReference>
<dbReference type="InterPro" id="IPR001138">
    <property type="entry name" value="Zn2Cys6_DnaBD"/>
</dbReference>
<organism evidence="4 5">
    <name type="scientific">Thelonectria olida</name>
    <dbReference type="NCBI Taxonomy" id="1576542"/>
    <lineage>
        <taxon>Eukaryota</taxon>
        <taxon>Fungi</taxon>
        <taxon>Dikarya</taxon>
        <taxon>Ascomycota</taxon>
        <taxon>Pezizomycotina</taxon>
        <taxon>Sordariomycetes</taxon>
        <taxon>Hypocreomycetidae</taxon>
        <taxon>Hypocreales</taxon>
        <taxon>Nectriaceae</taxon>
        <taxon>Thelonectria</taxon>
    </lineage>
</organism>
<gene>
    <name evidence="4" type="ORF">B0T10DRAFT_55493</name>
</gene>
<feature type="domain" description="Zn(2)-C6 fungal-type" evidence="3">
    <location>
        <begin position="9"/>
        <end position="37"/>
    </location>
</feature>
<keyword evidence="5" id="KW-1185">Reference proteome</keyword>
<dbReference type="PROSITE" id="PS00463">
    <property type="entry name" value="ZN2_CY6_FUNGAL_1"/>
    <property type="match status" value="1"/>
</dbReference>
<keyword evidence="2" id="KW-0539">Nucleus</keyword>